<dbReference type="InterPro" id="IPR027484">
    <property type="entry name" value="PInositol-4-P-5-kinase_N"/>
</dbReference>
<sequence>MTEGLNVSSSHSPPRGQGSETVQEEASFASLVRKAQKHWSHRGIIEIDKQHRLYKISRCIQMGIRGCISPHPSVEVENITHQEEDYLEVITQIHFEQDVNKQFEFRCYAPKVFASLRALVGVTEAEYLESLAPSGPPLPCLEFITSSKSGMTFFLCHNKAFIMKTEKSQDIAFLRSQFLHRLSRHFHDFPHSLLVKIVGCYFIKMSGSKGLFFTVMQSVFHPDERISERFDLKGCSASRYVQPLEEGSKEVIVLKDNNFDGRKINLGVQAPWFRRQVDIDTKFLEEQGIMDYSLLLGIQKLHADEKKTADKLADVVSRARRSIRAVSDSPSRVCPNCGGRFPTWNRRSNIKTQRPAAPPAEISSPHETYQNGDNTERMVREILEINLSSDSQQYTSHSGKCAADGEDWRENFYSRSQLSDNIYEQAHQDKEEVETGADKTQRNALPGMIEDDGSQPKPISSAKEEGTDKSKPTGKTNQTHSGNMRAAMLSPQQQNLSTTYCQCTGRFQIDKCTERNQRLLPDTINPLHIIDGVDDRYYVGIIDVLTQYGIRKKMEYLYKCLRYPTETFSTVKPEHYAQRFRELCCAKTE</sequence>
<dbReference type="GO" id="GO:0016308">
    <property type="term" value="F:1-phosphatidylinositol-4-phosphate 5-kinase activity"/>
    <property type="evidence" value="ECO:0007669"/>
    <property type="project" value="TreeGrafter"/>
</dbReference>
<feature type="region of interest" description="Disordered" evidence="2">
    <location>
        <begin position="344"/>
        <end position="372"/>
    </location>
</feature>
<feature type="compositionally biased region" description="Basic and acidic residues" evidence="2">
    <location>
        <begin position="462"/>
        <end position="471"/>
    </location>
</feature>
<protein>
    <submittedName>
        <fullName evidence="5">Phosphatidylinositol 4-phosphate 5-kinase-like protein 1 isoform X1</fullName>
    </submittedName>
</protein>
<dbReference type="RefSeq" id="XP_022101064.1">
    <property type="nucleotide sequence ID" value="XM_022245372.1"/>
</dbReference>
<feature type="compositionally biased region" description="Polar residues" evidence="2">
    <location>
        <begin position="1"/>
        <end position="12"/>
    </location>
</feature>
<dbReference type="CTD" id="138429"/>
<feature type="region of interest" description="Disordered" evidence="2">
    <location>
        <begin position="428"/>
        <end position="481"/>
    </location>
</feature>
<name>A0A8B7Z607_ACAPL</name>
<dbReference type="SMART" id="SM00330">
    <property type="entry name" value="PIPKc"/>
    <property type="match status" value="1"/>
</dbReference>
<dbReference type="GO" id="GO:0005524">
    <property type="term" value="F:ATP binding"/>
    <property type="evidence" value="ECO:0007669"/>
    <property type="project" value="UniProtKB-UniRule"/>
</dbReference>
<dbReference type="PROSITE" id="PS51455">
    <property type="entry name" value="PIPK"/>
    <property type="match status" value="1"/>
</dbReference>
<keyword evidence="1" id="KW-0067">ATP-binding</keyword>
<proteinExistence type="predicted"/>
<gene>
    <name evidence="5" type="primary">LOC110984831</name>
</gene>
<evidence type="ECO:0000313" key="5">
    <source>
        <dbReference type="RefSeq" id="XP_022101064.1"/>
    </source>
</evidence>
<dbReference type="KEGG" id="aplc:110984831"/>
<dbReference type="GeneID" id="110984831"/>
<dbReference type="AlphaFoldDB" id="A0A8B7Z607"/>
<keyword evidence="1" id="KW-0547">Nucleotide-binding</keyword>
<feature type="region of interest" description="Disordered" evidence="2">
    <location>
        <begin position="1"/>
        <end position="23"/>
    </location>
</feature>
<dbReference type="OrthoDB" id="20783at2759"/>
<dbReference type="GO" id="GO:0005886">
    <property type="term" value="C:plasma membrane"/>
    <property type="evidence" value="ECO:0007669"/>
    <property type="project" value="TreeGrafter"/>
</dbReference>
<keyword evidence="1" id="KW-0418">Kinase</keyword>
<dbReference type="InterPro" id="IPR027483">
    <property type="entry name" value="PInositol-4-P-4/5-kinase_C_sf"/>
</dbReference>
<dbReference type="PANTHER" id="PTHR23086:SF46">
    <property type="entry name" value="PHOSPHATIDYLINOSITOL 4-PHOSPHATE 5-KINASE-LIKE PROTEIN 1"/>
    <property type="match status" value="1"/>
</dbReference>
<dbReference type="PANTHER" id="PTHR23086">
    <property type="entry name" value="PHOSPHATIDYLINOSITOL-4-PHOSPHATE 5-KINASE"/>
    <property type="match status" value="1"/>
</dbReference>
<evidence type="ECO:0000259" key="3">
    <source>
        <dbReference type="PROSITE" id="PS51455"/>
    </source>
</evidence>
<dbReference type="Pfam" id="PF01504">
    <property type="entry name" value="PIP5K"/>
    <property type="match status" value="1"/>
</dbReference>
<keyword evidence="1" id="KW-0808">Transferase</keyword>
<evidence type="ECO:0000256" key="1">
    <source>
        <dbReference type="PROSITE-ProRule" id="PRU00781"/>
    </source>
</evidence>
<dbReference type="Proteomes" id="UP000694845">
    <property type="component" value="Unplaced"/>
</dbReference>
<accession>A0A8B7Z607</accession>
<evidence type="ECO:0000313" key="4">
    <source>
        <dbReference type="Proteomes" id="UP000694845"/>
    </source>
</evidence>
<evidence type="ECO:0000256" key="2">
    <source>
        <dbReference type="SAM" id="MobiDB-lite"/>
    </source>
</evidence>
<keyword evidence="4" id="KW-1185">Reference proteome</keyword>
<dbReference type="GO" id="GO:0046854">
    <property type="term" value="P:phosphatidylinositol phosphate biosynthetic process"/>
    <property type="evidence" value="ECO:0007669"/>
    <property type="project" value="TreeGrafter"/>
</dbReference>
<organism evidence="4 5">
    <name type="scientific">Acanthaster planci</name>
    <name type="common">Crown-of-thorns starfish</name>
    <dbReference type="NCBI Taxonomy" id="133434"/>
    <lineage>
        <taxon>Eukaryota</taxon>
        <taxon>Metazoa</taxon>
        <taxon>Echinodermata</taxon>
        <taxon>Eleutherozoa</taxon>
        <taxon>Asterozoa</taxon>
        <taxon>Asteroidea</taxon>
        <taxon>Valvatacea</taxon>
        <taxon>Valvatida</taxon>
        <taxon>Acanthasteridae</taxon>
        <taxon>Acanthaster</taxon>
    </lineage>
</organism>
<feature type="domain" description="PIPK" evidence="3">
    <location>
        <begin position="44"/>
        <end position="588"/>
    </location>
</feature>
<dbReference type="SUPFAM" id="SSF56104">
    <property type="entry name" value="SAICAR synthase-like"/>
    <property type="match status" value="1"/>
</dbReference>
<dbReference type="InterPro" id="IPR002498">
    <property type="entry name" value="PInositol-4-P-4/5-kinase_core"/>
</dbReference>
<dbReference type="Gene3D" id="3.30.810.10">
    <property type="entry name" value="2-Layer Sandwich"/>
    <property type="match status" value="2"/>
</dbReference>
<reference evidence="5" key="1">
    <citation type="submission" date="2025-08" db="UniProtKB">
        <authorList>
            <consortium name="RefSeq"/>
        </authorList>
    </citation>
    <scope>IDENTIFICATION</scope>
</reference>
<dbReference type="Gene3D" id="3.30.800.10">
    <property type="entry name" value="Phosphatidylinositol Phosphate Kinase II Beta"/>
    <property type="match status" value="1"/>
</dbReference>
<dbReference type="InterPro" id="IPR023610">
    <property type="entry name" value="PInositol-4/5-P-5/4-kinase"/>
</dbReference>